<reference evidence="2 3" key="1">
    <citation type="submission" date="2017-09" db="EMBL/GenBank/DDBJ databases">
        <title>Depth-based differentiation of microbial function through sediment-hosted aquifers and enrichment of novel symbionts in the deep terrestrial subsurface.</title>
        <authorList>
            <person name="Probst A.J."/>
            <person name="Ladd B."/>
            <person name="Jarett J.K."/>
            <person name="Geller-Mcgrath D.E."/>
            <person name="Sieber C.M."/>
            <person name="Emerson J.B."/>
            <person name="Anantharaman K."/>
            <person name="Thomas B.C."/>
            <person name="Malmstrom R."/>
            <person name="Stieglmeier M."/>
            <person name="Klingl A."/>
            <person name="Woyke T."/>
            <person name="Ryan C.M."/>
            <person name="Banfield J.F."/>
        </authorList>
    </citation>
    <scope>NUCLEOTIDE SEQUENCE [LARGE SCALE GENOMIC DNA]</scope>
    <source>
        <strain evidence="2">CG11_big_fil_rev_8_21_14_0_20_35_14</strain>
    </source>
</reference>
<comment type="caution">
    <text evidence="2">The sequence shown here is derived from an EMBL/GenBank/DDBJ whole genome shotgun (WGS) entry which is preliminary data.</text>
</comment>
<dbReference type="AlphaFoldDB" id="A0A2H0N759"/>
<name>A0A2H0N759_9BACT</name>
<dbReference type="EMBL" id="PCWO01000041">
    <property type="protein sequence ID" value="PIR04734.1"/>
    <property type="molecule type" value="Genomic_DNA"/>
</dbReference>
<dbReference type="Proteomes" id="UP000229893">
    <property type="component" value="Unassembled WGS sequence"/>
</dbReference>
<keyword evidence="1" id="KW-0472">Membrane</keyword>
<proteinExistence type="predicted"/>
<feature type="transmembrane region" description="Helical" evidence="1">
    <location>
        <begin position="6"/>
        <end position="25"/>
    </location>
</feature>
<evidence type="ECO:0000313" key="2">
    <source>
        <dbReference type="EMBL" id="PIR04734.1"/>
    </source>
</evidence>
<accession>A0A2H0N759</accession>
<sequence length="102" mass="11814">MLEFILQIILMISLSGMVLIVSRAVPRVADNDKNEVRFEDWLKSLPIERVDNAIRSLLYKGLRRLRLVLLKMDNKIGTYLEKTKDSPDISDRSVDKLLSKKN</sequence>
<keyword evidence="1" id="KW-1133">Transmembrane helix</keyword>
<evidence type="ECO:0000256" key="1">
    <source>
        <dbReference type="SAM" id="Phobius"/>
    </source>
</evidence>
<keyword evidence="1" id="KW-0812">Transmembrane</keyword>
<gene>
    <name evidence="2" type="ORF">COV57_02775</name>
</gene>
<evidence type="ECO:0000313" key="3">
    <source>
        <dbReference type="Proteomes" id="UP000229893"/>
    </source>
</evidence>
<protein>
    <submittedName>
        <fullName evidence="2">Uncharacterized protein</fullName>
    </submittedName>
</protein>
<organism evidence="2 3">
    <name type="scientific">Candidatus Liptonbacteria bacterium CG11_big_fil_rev_8_21_14_0_20_35_14</name>
    <dbReference type="NCBI Taxonomy" id="1974634"/>
    <lineage>
        <taxon>Bacteria</taxon>
        <taxon>Candidatus Liptoniibacteriota</taxon>
    </lineage>
</organism>